<dbReference type="InterPro" id="IPR014710">
    <property type="entry name" value="RmlC-like_jellyroll"/>
</dbReference>
<organism evidence="2 3">
    <name type="scientific">Mucilaginibacter paludis DSM 18603</name>
    <dbReference type="NCBI Taxonomy" id="714943"/>
    <lineage>
        <taxon>Bacteria</taxon>
        <taxon>Pseudomonadati</taxon>
        <taxon>Bacteroidota</taxon>
        <taxon>Sphingobacteriia</taxon>
        <taxon>Sphingobacteriales</taxon>
        <taxon>Sphingobacteriaceae</taxon>
        <taxon>Mucilaginibacter</taxon>
    </lineage>
</organism>
<feature type="domain" description="ChrR-like cupin" evidence="1">
    <location>
        <begin position="29"/>
        <end position="117"/>
    </location>
</feature>
<dbReference type="InterPro" id="IPR025979">
    <property type="entry name" value="ChrR-like_cupin_dom"/>
</dbReference>
<dbReference type="HOGENOM" id="CLU_1617162_0_0_10"/>
<name>H1Y459_9SPHI</name>
<dbReference type="Pfam" id="PF12973">
    <property type="entry name" value="Cupin_7"/>
    <property type="match status" value="1"/>
</dbReference>
<sequence>MENLGKIDAKEISKIASSLMPPFTRLGKHTEYDWVKLPWKGIYNKVLFMDRVTGATIELAKVEKGATFPEHYHPSVQTLFLVEGRLRSNDTIITPGTFNVIPTGQLHGPFFAEKTSIQYKYFSSVPVYFLKDGSTFIYKEDGTQINAGKLDMKDALTLDNLIRV</sequence>
<dbReference type="Gene3D" id="2.60.120.10">
    <property type="entry name" value="Jelly Rolls"/>
    <property type="match status" value="1"/>
</dbReference>
<dbReference type="OrthoDB" id="2620172at2"/>
<dbReference type="RefSeq" id="WP_008504368.1">
    <property type="nucleotide sequence ID" value="NZ_CM001403.1"/>
</dbReference>
<proteinExistence type="predicted"/>
<keyword evidence="3" id="KW-1185">Reference proteome</keyword>
<dbReference type="InterPro" id="IPR011051">
    <property type="entry name" value="RmlC_Cupin_sf"/>
</dbReference>
<gene>
    <name evidence="2" type="ORF">Mucpa_0605</name>
</gene>
<evidence type="ECO:0000259" key="1">
    <source>
        <dbReference type="Pfam" id="PF12973"/>
    </source>
</evidence>
<dbReference type="Proteomes" id="UP000002774">
    <property type="component" value="Chromosome"/>
</dbReference>
<evidence type="ECO:0000313" key="3">
    <source>
        <dbReference type="Proteomes" id="UP000002774"/>
    </source>
</evidence>
<dbReference type="SUPFAM" id="SSF51182">
    <property type="entry name" value="RmlC-like cupins"/>
    <property type="match status" value="1"/>
</dbReference>
<accession>H1Y459</accession>
<reference evidence="2" key="1">
    <citation type="submission" date="2011-09" db="EMBL/GenBank/DDBJ databases">
        <title>The permanent draft genome of Mucilaginibacter paludis DSM 18603.</title>
        <authorList>
            <consortium name="US DOE Joint Genome Institute (JGI-PGF)"/>
            <person name="Lucas S."/>
            <person name="Han J."/>
            <person name="Lapidus A."/>
            <person name="Bruce D."/>
            <person name="Goodwin L."/>
            <person name="Pitluck S."/>
            <person name="Peters L."/>
            <person name="Kyrpides N."/>
            <person name="Mavromatis K."/>
            <person name="Ivanova N."/>
            <person name="Mikhailova N."/>
            <person name="Held B."/>
            <person name="Detter J.C."/>
            <person name="Tapia R."/>
            <person name="Han C."/>
            <person name="Land M."/>
            <person name="Hauser L."/>
            <person name="Markowitz V."/>
            <person name="Cheng J.-F."/>
            <person name="Hugenholtz P."/>
            <person name="Woyke T."/>
            <person name="Wu D."/>
            <person name="Tindall B."/>
            <person name="Brambilla E."/>
            <person name="Klenk H.-P."/>
            <person name="Eisen J.A."/>
        </authorList>
    </citation>
    <scope>NUCLEOTIDE SEQUENCE [LARGE SCALE GENOMIC DNA]</scope>
    <source>
        <strain evidence="2">DSM 18603</strain>
    </source>
</reference>
<dbReference type="EMBL" id="CM001403">
    <property type="protein sequence ID" value="EHQ24795.1"/>
    <property type="molecule type" value="Genomic_DNA"/>
</dbReference>
<dbReference type="STRING" id="714943.Mucpa_0605"/>
<evidence type="ECO:0000313" key="2">
    <source>
        <dbReference type="EMBL" id="EHQ24795.1"/>
    </source>
</evidence>
<dbReference type="AlphaFoldDB" id="H1Y459"/>
<protein>
    <submittedName>
        <fullName evidence="2">Cupin 2 conserved barrel domain protein</fullName>
    </submittedName>
</protein>